<comment type="caution">
    <text evidence="3">The sequence shown here is derived from an EMBL/GenBank/DDBJ whole genome shotgun (WGS) entry which is preliminary data.</text>
</comment>
<evidence type="ECO:0000256" key="2">
    <source>
        <dbReference type="SAM" id="Phobius"/>
    </source>
</evidence>
<dbReference type="OrthoDB" id="3266740at2759"/>
<reference evidence="3 4" key="1">
    <citation type="journal article" date="2020" name="ISME J.">
        <title>Uncovering the hidden diversity of litter-decomposition mechanisms in mushroom-forming fungi.</title>
        <authorList>
            <person name="Floudas D."/>
            <person name="Bentzer J."/>
            <person name="Ahren D."/>
            <person name="Johansson T."/>
            <person name="Persson P."/>
            <person name="Tunlid A."/>
        </authorList>
    </citation>
    <scope>NUCLEOTIDE SEQUENCE [LARGE SCALE GENOMIC DNA]</scope>
    <source>
        <strain evidence="3 4">CBS 175.51</strain>
    </source>
</reference>
<evidence type="ECO:0000313" key="4">
    <source>
        <dbReference type="Proteomes" id="UP000541558"/>
    </source>
</evidence>
<organism evidence="3 4">
    <name type="scientific">Ephemerocybe angulata</name>
    <dbReference type="NCBI Taxonomy" id="980116"/>
    <lineage>
        <taxon>Eukaryota</taxon>
        <taxon>Fungi</taxon>
        <taxon>Dikarya</taxon>
        <taxon>Basidiomycota</taxon>
        <taxon>Agaricomycotina</taxon>
        <taxon>Agaricomycetes</taxon>
        <taxon>Agaricomycetidae</taxon>
        <taxon>Agaricales</taxon>
        <taxon>Agaricineae</taxon>
        <taxon>Psathyrellaceae</taxon>
        <taxon>Ephemerocybe</taxon>
    </lineage>
</organism>
<name>A0A8H5C249_9AGAR</name>
<feature type="compositionally biased region" description="Basic and acidic residues" evidence="1">
    <location>
        <begin position="281"/>
        <end position="299"/>
    </location>
</feature>
<keyword evidence="2" id="KW-1133">Transmembrane helix</keyword>
<feature type="region of interest" description="Disordered" evidence="1">
    <location>
        <begin position="261"/>
        <end position="327"/>
    </location>
</feature>
<dbReference type="EMBL" id="JAACJK010000109">
    <property type="protein sequence ID" value="KAF5333724.1"/>
    <property type="molecule type" value="Genomic_DNA"/>
</dbReference>
<protein>
    <recommendedName>
        <fullName evidence="5">MARVEL domain-containing protein</fullName>
    </recommendedName>
</protein>
<gene>
    <name evidence="3" type="ORF">D9611_002600</name>
</gene>
<proteinExistence type="predicted"/>
<feature type="compositionally biased region" description="Low complexity" evidence="1">
    <location>
        <begin position="340"/>
        <end position="351"/>
    </location>
</feature>
<feature type="compositionally biased region" description="Polar residues" evidence="1">
    <location>
        <begin position="311"/>
        <end position="324"/>
    </location>
</feature>
<sequence>MSPSTWFQRPFPSASQQTPTPAPISRSRRMPSLFNTVRASIYGTVLLFTVICLGMAGHFQSVLAASDLTRFVPFAIFVCTASHFIFTVLVLFSLFLKERNPISTRIELASLGLAGLFWLILGVYLTTSESQDADVECYASPDSQIVLDDEIASFHTDQFQAMYRVLNAFALMNAALIIISGLILLFLAVRRHRNGDKHVWHVPVTSVAWFNTYNNKAGPILTEKPKRRKASETNARSLLPTSALSAGAAANVAAGAAAVASHSRKNSGRTAAAPPPTAYTEKPERKGSRGSGRDARRQDSTGSNRPHRQDSSGSNNPRRQNSSGTRREYRDLQQHNPYMANYYNAPLPAAPRQARYAPSSPSATSTNDFDNGGMVNPARQASQSRR</sequence>
<keyword evidence="2" id="KW-0812">Transmembrane</keyword>
<feature type="region of interest" description="Disordered" evidence="1">
    <location>
        <begin position="340"/>
        <end position="386"/>
    </location>
</feature>
<evidence type="ECO:0000256" key="1">
    <source>
        <dbReference type="SAM" id="MobiDB-lite"/>
    </source>
</evidence>
<feature type="transmembrane region" description="Helical" evidence="2">
    <location>
        <begin position="168"/>
        <end position="189"/>
    </location>
</feature>
<keyword evidence="4" id="KW-1185">Reference proteome</keyword>
<dbReference type="AlphaFoldDB" id="A0A8H5C249"/>
<feature type="compositionally biased region" description="Polar residues" evidence="1">
    <location>
        <begin position="359"/>
        <end position="369"/>
    </location>
</feature>
<accession>A0A8H5C249</accession>
<keyword evidence="2" id="KW-0472">Membrane</keyword>
<feature type="region of interest" description="Disordered" evidence="1">
    <location>
        <begin position="1"/>
        <end position="27"/>
    </location>
</feature>
<evidence type="ECO:0000313" key="3">
    <source>
        <dbReference type="EMBL" id="KAF5333724.1"/>
    </source>
</evidence>
<feature type="transmembrane region" description="Helical" evidence="2">
    <location>
        <begin position="108"/>
        <end position="126"/>
    </location>
</feature>
<dbReference type="Proteomes" id="UP000541558">
    <property type="component" value="Unassembled WGS sequence"/>
</dbReference>
<feature type="transmembrane region" description="Helical" evidence="2">
    <location>
        <begin position="39"/>
        <end position="59"/>
    </location>
</feature>
<feature type="compositionally biased region" description="Polar residues" evidence="1">
    <location>
        <begin position="1"/>
        <end position="19"/>
    </location>
</feature>
<feature type="transmembrane region" description="Helical" evidence="2">
    <location>
        <begin position="71"/>
        <end position="96"/>
    </location>
</feature>
<evidence type="ECO:0008006" key="5">
    <source>
        <dbReference type="Google" id="ProtNLM"/>
    </source>
</evidence>